<dbReference type="HOGENOM" id="CLU_662741_0_0_1"/>
<evidence type="ECO:0000313" key="2">
    <source>
        <dbReference type="EMBL" id="ESO98146.1"/>
    </source>
</evidence>
<evidence type="ECO:0000313" key="3">
    <source>
        <dbReference type="Proteomes" id="UP000030746"/>
    </source>
</evidence>
<dbReference type="RefSeq" id="XP_009051172.1">
    <property type="nucleotide sequence ID" value="XM_009052924.1"/>
</dbReference>
<gene>
    <name evidence="2" type="ORF">LOTGIDRAFT_174322</name>
</gene>
<keyword evidence="3" id="KW-1185">Reference proteome</keyword>
<dbReference type="AlphaFoldDB" id="V4AX58"/>
<dbReference type="OrthoDB" id="6107240at2759"/>
<feature type="region of interest" description="Disordered" evidence="1">
    <location>
        <begin position="16"/>
        <end position="84"/>
    </location>
</feature>
<feature type="compositionally biased region" description="Basic and acidic residues" evidence="1">
    <location>
        <begin position="48"/>
        <end position="70"/>
    </location>
</feature>
<reference evidence="2 3" key="1">
    <citation type="journal article" date="2013" name="Nature">
        <title>Insights into bilaterian evolution from three spiralian genomes.</title>
        <authorList>
            <person name="Simakov O."/>
            <person name="Marletaz F."/>
            <person name="Cho S.J."/>
            <person name="Edsinger-Gonzales E."/>
            <person name="Havlak P."/>
            <person name="Hellsten U."/>
            <person name="Kuo D.H."/>
            <person name="Larsson T."/>
            <person name="Lv J."/>
            <person name="Arendt D."/>
            <person name="Savage R."/>
            <person name="Osoegawa K."/>
            <person name="de Jong P."/>
            <person name="Grimwood J."/>
            <person name="Chapman J.A."/>
            <person name="Shapiro H."/>
            <person name="Aerts A."/>
            <person name="Otillar R.P."/>
            <person name="Terry A.Y."/>
            <person name="Boore J.L."/>
            <person name="Grigoriev I.V."/>
            <person name="Lindberg D.R."/>
            <person name="Seaver E.C."/>
            <person name="Weisblat D.A."/>
            <person name="Putnam N.H."/>
            <person name="Rokhsar D.S."/>
        </authorList>
    </citation>
    <scope>NUCLEOTIDE SEQUENCE [LARGE SCALE GENOMIC DNA]</scope>
</reference>
<feature type="compositionally biased region" description="Polar residues" evidence="1">
    <location>
        <begin position="24"/>
        <end position="47"/>
    </location>
</feature>
<proteinExistence type="predicted"/>
<evidence type="ECO:0000256" key="1">
    <source>
        <dbReference type="SAM" id="MobiDB-lite"/>
    </source>
</evidence>
<organism evidence="2 3">
    <name type="scientific">Lottia gigantea</name>
    <name type="common">Giant owl limpet</name>
    <dbReference type="NCBI Taxonomy" id="225164"/>
    <lineage>
        <taxon>Eukaryota</taxon>
        <taxon>Metazoa</taxon>
        <taxon>Spiralia</taxon>
        <taxon>Lophotrochozoa</taxon>
        <taxon>Mollusca</taxon>
        <taxon>Gastropoda</taxon>
        <taxon>Patellogastropoda</taxon>
        <taxon>Lottioidea</taxon>
        <taxon>Lottiidae</taxon>
        <taxon>Lottia</taxon>
    </lineage>
</organism>
<dbReference type="EMBL" id="KB201266">
    <property type="protein sequence ID" value="ESO98146.1"/>
    <property type="molecule type" value="Genomic_DNA"/>
</dbReference>
<accession>V4AX58</accession>
<dbReference type="CTD" id="20242695"/>
<dbReference type="GeneID" id="20242695"/>
<dbReference type="Proteomes" id="UP000030746">
    <property type="component" value="Unassembled WGS sequence"/>
</dbReference>
<name>V4AX58_LOTGI</name>
<dbReference type="KEGG" id="lgi:LOTGIDRAFT_174322"/>
<feature type="region of interest" description="Disordered" evidence="1">
    <location>
        <begin position="369"/>
        <end position="415"/>
    </location>
</feature>
<protein>
    <submittedName>
        <fullName evidence="2">Uncharacterized protein</fullName>
    </submittedName>
</protein>
<feature type="compositionally biased region" description="Polar residues" evidence="1">
    <location>
        <begin position="397"/>
        <end position="407"/>
    </location>
</feature>
<sequence length="415" mass="47555">MNDTVWKLDYITGAEGRQTKQGEQHLTSLQPHSNQQVSHSITSQQRKSTFEHVPEKHLHLRETSESEQRDNQNYTRPPTTKQEQLISRYQLAKQHTMHLHSTSNMFVNYSNHKPSSIGGHFNKPLTFISNDQPKQPQLSSSRQIKLPAKECLNREVTIHSARSRQFDRHTISLLQRSTIDSNYRYSVHSQPWNIILYNRTNRASGQTHGSLSSVPEEMGKIESRNLLTDKDGDHTRIHGDISNKKFQSGFNIIHEGKSQPVVLNGNYKNGNYDKHNNSTKEKTKTKKLLTSRSPRTGIDHHQAIMYAQIKDTSFYDNDFRHRSMSESQAQLRKKVLERRLRMSGALDGNEDAPHRVTWADNLGSSLTCDSRRRSFSQGSTGLPNKPILKKMPHNDSDSPSEANSQSVLPVDTRYL</sequence>
<feature type="compositionally biased region" description="Polar residues" evidence="1">
    <location>
        <begin position="71"/>
        <end position="84"/>
    </location>
</feature>